<dbReference type="InterPro" id="IPR000504">
    <property type="entry name" value="RRM_dom"/>
</dbReference>
<dbReference type="AlphaFoldDB" id="A0A176VX91"/>
<dbReference type="PANTHER" id="PTHR48024:SF45">
    <property type="entry name" value="RNA BINDING DOMAIN PROTEIN"/>
    <property type="match status" value="1"/>
</dbReference>
<comment type="caution">
    <text evidence="4">The sequence shown here is derived from an EMBL/GenBank/DDBJ whole genome shotgun (WGS) entry which is preliminary data.</text>
</comment>
<keyword evidence="5" id="KW-1185">Reference proteome</keyword>
<evidence type="ECO:0000313" key="4">
    <source>
        <dbReference type="EMBL" id="OAE25438.1"/>
    </source>
</evidence>
<gene>
    <name evidence="4" type="ORF">AXG93_2818s1150</name>
</gene>
<dbReference type="Pfam" id="PF00076">
    <property type="entry name" value="RRM_1"/>
    <property type="match status" value="1"/>
</dbReference>
<organism evidence="4 5">
    <name type="scientific">Marchantia polymorpha subsp. ruderalis</name>
    <dbReference type="NCBI Taxonomy" id="1480154"/>
    <lineage>
        <taxon>Eukaryota</taxon>
        <taxon>Viridiplantae</taxon>
        <taxon>Streptophyta</taxon>
        <taxon>Embryophyta</taxon>
        <taxon>Marchantiophyta</taxon>
        <taxon>Marchantiopsida</taxon>
        <taxon>Marchantiidae</taxon>
        <taxon>Marchantiales</taxon>
        <taxon>Marchantiaceae</taxon>
        <taxon>Marchantia</taxon>
    </lineage>
</organism>
<sequence length="185" mass="20627">MQLLANCTDRKGTGNPILRRNTVYRSRVGSGSAQWSAAGFVVGRVLVAGKFAHSLSEMDMNKGKGEAAGKGVEELAMKILKKLIEPIHKDKLLDILQHAASRHIYVLEDIRKPADKYHKIFVSGLCPDSTLETLHDVFSPFGEFEEAEFPVDKRTGQSRGFAFITFKHMECAKRALKEHSKISKN</sequence>
<dbReference type="InterPro" id="IPR035979">
    <property type="entry name" value="RBD_domain_sf"/>
</dbReference>
<feature type="domain" description="RRM" evidence="3">
    <location>
        <begin position="118"/>
        <end position="185"/>
    </location>
</feature>
<evidence type="ECO:0000259" key="3">
    <source>
        <dbReference type="PROSITE" id="PS50102"/>
    </source>
</evidence>
<dbReference type="PANTHER" id="PTHR48024">
    <property type="entry name" value="GEO13361P1-RELATED"/>
    <property type="match status" value="1"/>
</dbReference>
<evidence type="ECO:0000256" key="2">
    <source>
        <dbReference type="PROSITE-ProRule" id="PRU00176"/>
    </source>
</evidence>
<accession>A0A176VX91</accession>
<dbReference type="InterPro" id="IPR012677">
    <property type="entry name" value="Nucleotide-bd_a/b_plait_sf"/>
</dbReference>
<dbReference type="PROSITE" id="PS50102">
    <property type="entry name" value="RRM"/>
    <property type="match status" value="1"/>
</dbReference>
<dbReference type="Gene3D" id="3.30.70.330">
    <property type="match status" value="1"/>
</dbReference>
<dbReference type="SUPFAM" id="SSF54928">
    <property type="entry name" value="RNA-binding domain, RBD"/>
    <property type="match status" value="1"/>
</dbReference>
<evidence type="ECO:0000256" key="1">
    <source>
        <dbReference type="ARBA" id="ARBA00022884"/>
    </source>
</evidence>
<dbReference type="SMART" id="SM00360">
    <property type="entry name" value="RRM"/>
    <property type="match status" value="1"/>
</dbReference>
<dbReference type="Proteomes" id="UP000077202">
    <property type="component" value="Unassembled WGS sequence"/>
</dbReference>
<keyword evidence="1 2" id="KW-0694">RNA-binding</keyword>
<dbReference type="InterPro" id="IPR050886">
    <property type="entry name" value="RNA-binding_reg"/>
</dbReference>
<evidence type="ECO:0000313" key="5">
    <source>
        <dbReference type="Proteomes" id="UP000077202"/>
    </source>
</evidence>
<reference evidence="4" key="1">
    <citation type="submission" date="2016-03" db="EMBL/GenBank/DDBJ databases">
        <title>Mechanisms controlling the formation of the plant cell surface in tip-growing cells are functionally conserved among land plants.</title>
        <authorList>
            <person name="Honkanen S."/>
            <person name="Jones V.A."/>
            <person name="Morieri G."/>
            <person name="Champion C."/>
            <person name="Hetherington A.J."/>
            <person name="Kelly S."/>
            <person name="Saint-Marcoux D."/>
            <person name="Proust H."/>
            <person name="Prescott H."/>
            <person name="Dolan L."/>
        </authorList>
    </citation>
    <scope>NUCLEOTIDE SEQUENCE [LARGE SCALE GENOMIC DNA]</scope>
    <source>
        <tissue evidence="4">Whole gametophyte</tissue>
    </source>
</reference>
<name>A0A176VX91_MARPO</name>
<dbReference type="EMBL" id="LVLJ01002338">
    <property type="protein sequence ID" value="OAE25438.1"/>
    <property type="molecule type" value="Genomic_DNA"/>
</dbReference>
<proteinExistence type="predicted"/>
<dbReference type="GO" id="GO:0003723">
    <property type="term" value="F:RNA binding"/>
    <property type="evidence" value="ECO:0007669"/>
    <property type="project" value="UniProtKB-UniRule"/>
</dbReference>
<dbReference type="GO" id="GO:0005634">
    <property type="term" value="C:nucleus"/>
    <property type="evidence" value="ECO:0007669"/>
    <property type="project" value="TreeGrafter"/>
</dbReference>
<protein>
    <recommendedName>
        <fullName evidence="3">RRM domain-containing protein</fullName>
    </recommendedName>
</protein>